<evidence type="ECO:0000313" key="3">
    <source>
        <dbReference type="Proteomes" id="UP000489600"/>
    </source>
</evidence>
<reference evidence="2" key="1">
    <citation type="submission" date="2019-07" db="EMBL/GenBank/DDBJ databases">
        <authorList>
            <person name="Dittberner H."/>
        </authorList>
    </citation>
    <scope>NUCLEOTIDE SEQUENCE [LARGE SCALE GENOMIC DNA]</scope>
</reference>
<proteinExistence type="predicted"/>
<evidence type="ECO:0000313" key="2">
    <source>
        <dbReference type="EMBL" id="VVA90097.1"/>
    </source>
</evidence>
<sequence length="66" mass="6678">MEQAKKPQTEIRASSWWGNTGDRTADDGAEILSHVAASPAGPAVPVAPPVANSPPSSSLASPGAER</sequence>
<dbReference type="EMBL" id="CABITT030000001">
    <property type="protein sequence ID" value="VVA90097.1"/>
    <property type="molecule type" value="Genomic_DNA"/>
</dbReference>
<keyword evidence="3" id="KW-1185">Reference proteome</keyword>
<dbReference type="Proteomes" id="UP000489600">
    <property type="component" value="Unassembled WGS sequence"/>
</dbReference>
<evidence type="ECO:0000256" key="1">
    <source>
        <dbReference type="SAM" id="MobiDB-lite"/>
    </source>
</evidence>
<comment type="caution">
    <text evidence="2">The sequence shown here is derived from an EMBL/GenBank/DDBJ whole genome shotgun (WGS) entry which is preliminary data.</text>
</comment>
<feature type="compositionally biased region" description="Low complexity" evidence="1">
    <location>
        <begin position="35"/>
        <end position="44"/>
    </location>
</feature>
<organism evidence="2 3">
    <name type="scientific">Arabis nemorensis</name>
    <dbReference type="NCBI Taxonomy" id="586526"/>
    <lineage>
        <taxon>Eukaryota</taxon>
        <taxon>Viridiplantae</taxon>
        <taxon>Streptophyta</taxon>
        <taxon>Embryophyta</taxon>
        <taxon>Tracheophyta</taxon>
        <taxon>Spermatophyta</taxon>
        <taxon>Magnoliopsida</taxon>
        <taxon>eudicotyledons</taxon>
        <taxon>Gunneridae</taxon>
        <taxon>Pentapetalae</taxon>
        <taxon>rosids</taxon>
        <taxon>malvids</taxon>
        <taxon>Brassicales</taxon>
        <taxon>Brassicaceae</taxon>
        <taxon>Arabideae</taxon>
        <taxon>Arabis</taxon>
    </lineage>
</organism>
<dbReference type="AlphaFoldDB" id="A0A565AL16"/>
<accession>A0A565AL16</accession>
<feature type="region of interest" description="Disordered" evidence="1">
    <location>
        <begin position="1"/>
        <end position="66"/>
    </location>
</feature>
<gene>
    <name evidence="2" type="ORF">ANE_LOCUS542</name>
</gene>
<feature type="compositionally biased region" description="Low complexity" evidence="1">
    <location>
        <begin position="53"/>
        <end position="66"/>
    </location>
</feature>
<name>A0A565AL16_9BRAS</name>
<protein>
    <submittedName>
        <fullName evidence="2">Uncharacterized protein</fullName>
    </submittedName>
</protein>